<dbReference type="CDD" id="cd07341">
    <property type="entry name" value="M56_BlaR1_MecR1_like"/>
    <property type="match status" value="1"/>
</dbReference>
<keyword evidence="2" id="KW-1133">Transmembrane helix</keyword>
<feature type="transmembrane region" description="Helical" evidence="2">
    <location>
        <begin position="111"/>
        <end position="130"/>
    </location>
</feature>
<dbReference type="Pfam" id="PF05569">
    <property type="entry name" value="Peptidase_M56"/>
    <property type="match status" value="1"/>
</dbReference>
<evidence type="ECO:0000313" key="5">
    <source>
        <dbReference type="Proteomes" id="UP000640614"/>
    </source>
</evidence>
<evidence type="ECO:0000259" key="3">
    <source>
        <dbReference type="Pfam" id="PF05569"/>
    </source>
</evidence>
<keyword evidence="5" id="KW-1185">Reference proteome</keyword>
<sequence length="631" mass="72401">MEALFIFILKSSGLLATFYFAYFFLLRKETFFNSSRFFLLAGLVTSVVLPFIVYTKIIWIEPAPAQVQVQAPAAVPTEFNTADAVANYHYNQTDSPQIAAVEENFEINWNLVSMVVYGIGFAAFMIKFGLDFYSLNSVLKGKDIQQQEDFKFIDVNENIAPFSYFDYIVYNSSLYTAAELENILEHEKVHSDQKHTIDVLITRIFCILFWFNPIIWLYKKAILQNLEFIADSEAAKKITDKKAYQYTLLKITTHETCVAITNHFYQSLIKKRIVMLNKNQSKKRNYWKYYAVIPALGAFVLLFQIETIAQEKKQNNAVVQRDTIKETKELITITKNTTDKELDDLKGKLKTKHNVDFQATDVKRNAEKELTAIQIQLQSESGKKQTVSMNGSKAIKDITLAVGTDTNGAATISVEGLRAPTPPNAPVAVNSERVVIRNYSSSNGDTPTPPTPPVAPVFPQGPIPQAPAMDMTKMPKPPKAPKDTNDKAAMSKFESEMADFEKKMAAFEPDMRAFEKEMEETMGKRSAIFEKEMEKYQIAMEKYGAEMEKYQLNLNPNFNYNFDMKFQERDIKLQEKEIRLQERDIRLQERDIKLQAAEMKKQAAEMKKQAKEMKKQAEEMKREEKKYSTKS</sequence>
<evidence type="ECO:0000313" key="4">
    <source>
        <dbReference type="EMBL" id="MBE8724811.1"/>
    </source>
</evidence>
<feature type="transmembrane region" description="Helical" evidence="2">
    <location>
        <begin position="6"/>
        <end position="25"/>
    </location>
</feature>
<feature type="region of interest" description="Disordered" evidence="1">
    <location>
        <begin position="600"/>
        <end position="631"/>
    </location>
</feature>
<name>A0ABR9THH5_9FLAO</name>
<comment type="caution">
    <text evidence="4">The sequence shown here is derived from an EMBL/GenBank/DDBJ whole genome shotgun (WGS) entry which is preliminary data.</text>
</comment>
<feature type="transmembrane region" description="Helical" evidence="2">
    <location>
        <begin position="200"/>
        <end position="218"/>
    </location>
</feature>
<feature type="transmembrane region" description="Helical" evidence="2">
    <location>
        <begin position="286"/>
        <end position="305"/>
    </location>
</feature>
<dbReference type="PANTHER" id="PTHR34978:SF3">
    <property type="entry name" value="SLR0241 PROTEIN"/>
    <property type="match status" value="1"/>
</dbReference>
<gene>
    <name evidence="4" type="ORF">C4F50_07580</name>
</gene>
<evidence type="ECO:0000256" key="2">
    <source>
        <dbReference type="SAM" id="Phobius"/>
    </source>
</evidence>
<dbReference type="PANTHER" id="PTHR34978">
    <property type="entry name" value="POSSIBLE SENSOR-TRANSDUCER PROTEIN BLAR"/>
    <property type="match status" value="1"/>
</dbReference>
<feature type="transmembrane region" description="Helical" evidence="2">
    <location>
        <begin position="37"/>
        <end position="59"/>
    </location>
</feature>
<keyword evidence="2" id="KW-0812">Transmembrane</keyword>
<feature type="transmembrane region" description="Helical" evidence="2">
    <location>
        <begin position="243"/>
        <end position="265"/>
    </location>
</feature>
<dbReference type="InterPro" id="IPR052173">
    <property type="entry name" value="Beta-lactam_resp_regulator"/>
</dbReference>
<reference evidence="4 5" key="1">
    <citation type="submission" date="2018-07" db="EMBL/GenBank/DDBJ databases">
        <title>Genome assembly of strain KB82.</title>
        <authorList>
            <person name="Kukolya J."/>
            <person name="Horvath B."/>
            <person name="Nagy I."/>
            <person name="Toth A."/>
        </authorList>
    </citation>
    <scope>NUCLEOTIDE SEQUENCE [LARGE SCALE GENOMIC DNA]</scope>
    <source>
        <strain evidence="4 5">Kb82</strain>
    </source>
</reference>
<proteinExistence type="predicted"/>
<dbReference type="Proteomes" id="UP000640614">
    <property type="component" value="Unassembled WGS sequence"/>
</dbReference>
<feature type="domain" description="Peptidase M56" evidence="3">
    <location>
        <begin position="175"/>
        <end position="276"/>
    </location>
</feature>
<dbReference type="InterPro" id="IPR008756">
    <property type="entry name" value="Peptidase_M56"/>
</dbReference>
<dbReference type="RefSeq" id="WP_193845782.1">
    <property type="nucleotide sequence ID" value="NZ_PRDM01000001.1"/>
</dbReference>
<feature type="compositionally biased region" description="Pro residues" evidence="1">
    <location>
        <begin position="447"/>
        <end position="465"/>
    </location>
</feature>
<protein>
    <submittedName>
        <fullName evidence="4">Peptidase M56</fullName>
    </submittedName>
</protein>
<evidence type="ECO:0000256" key="1">
    <source>
        <dbReference type="SAM" id="MobiDB-lite"/>
    </source>
</evidence>
<dbReference type="EMBL" id="PRDM01000001">
    <property type="protein sequence ID" value="MBE8724811.1"/>
    <property type="molecule type" value="Genomic_DNA"/>
</dbReference>
<organism evidence="4 5">
    <name type="scientific">Flavobacterium hungaricum</name>
    <dbReference type="NCBI Taxonomy" id="2082725"/>
    <lineage>
        <taxon>Bacteria</taxon>
        <taxon>Pseudomonadati</taxon>
        <taxon>Bacteroidota</taxon>
        <taxon>Flavobacteriia</taxon>
        <taxon>Flavobacteriales</taxon>
        <taxon>Flavobacteriaceae</taxon>
        <taxon>Flavobacterium</taxon>
    </lineage>
</organism>
<keyword evidence="2" id="KW-0472">Membrane</keyword>
<accession>A0ABR9THH5</accession>
<feature type="region of interest" description="Disordered" evidence="1">
    <location>
        <begin position="439"/>
        <end position="468"/>
    </location>
</feature>